<gene>
    <name evidence="1" type="ORF">STRNI_008216</name>
</gene>
<dbReference type="EMBL" id="CP114203">
    <property type="protein sequence ID" value="WAU09402.1"/>
    <property type="molecule type" value="Genomic_DNA"/>
</dbReference>
<evidence type="ECO:0000313" key="1">
    <source>
        <dbReference type="EMBL" id="WAU09402.1"/>
    </source>
</evidence>
<name>A0ABY7JGY1_STRNI</name>
<organism evidence="1 2">
    <name type="scientific">Streptomyces nigrescens</name>
    <dbReference type="NCBI Taxonomy" id="1920"/>
    <lineage>
        <taxon>Bacteria</taxon>
        <taxon>Bacillati</taxon>
        <taxon>Actinomycetota</taxon>
        <taxon>Actinomycetes</taxon>
        <taxon>Kitasatosporales</taxon>
        <taxon>Streptomycetaceae</taxon>
        <taxon>Streptomyces</taxon>
    </lineage>
</organism>
<evidence type="ECO:0000313" key="2">
    <source>
        <dbReference type="Proteomes" id="UP001210169"/>
    </source>
</evidence>
<proteinExistence type="predicted"/>
<dbReference type="RefSeq" id="WP_277413171.1">
    <property type="nucleotide sequence ID" value="NZ_CP114203.1"/>
</dbReference>
<dbReference type="Proteomes" id="UP001210169">
    <property type="component" value="Chromosome"/>
</dbReference>
<reference evidence="1 2" key="1">
    <citation type="submission" date="2022-12" db="EMBL/GenBank/DDBJ databases">
        <authorList>
            <person name="Ruckert C."/>
            <person name="Busche T."/>
            <person name="Kalinowski J."/>
            <person name="Wittmann C."/>
        </authorList>
    </citation>
    <scope>NUCLEOTIDE SEQUENCE [LARGE SCALE GENOMIC DNA]</scope>
    <source>
        <strain evidence="1 2">DSM 40276</strain>
    </source>
</reference>
<sequence>MDRARRPPAGTARHGEQVAVGGETEPVFVKLGAWVSKRMGLPHQGRRHKLTSEQREALRELGIDWA</sequence>
<accession>A0ABY7JGY1</accession>
<protein>
    <submittedName>
        <fullName evidence="1">Helicase associated domain-containing protein</fullName>
    </submittedName>
</protein>
<dbReference type="GeneID" id="301337348"/>
<keyword evidence="2" id="KW-1185">Reference proteome</keyword>